<dbReference type="Proteomes" id="UP000005695">
    <property type="component" value="Unassembled WGS sequence"/>
</dbReference>
<dbReference type="SUPFAM" id="SSF75138">
    <property type="entry name" value="HprK N-terminal domain-like"/>
    <property type="match status" value="1"/>
</dbReference>
<dbReference type="PANTHER" id="PTHR30305:SF1">
    <property type="entry name" value="HPR KINASE_PHOSPHORYLASE"/>
    <property type="match status" value="1"/>
</dbReference>
<keyword evidence="11 14" id="KW-0460">Magnesium</keyword>
<dbReference type="RefSeq" id="WP_005998129.1">
    <property type="nucleotide sequence ID" value="NZ_AAEW02000003.1"/>
</dbReference>
<dbReference type="FunFam" id="3.40.50.300:FF:000174">
    <property type="entry name" value="HPr kinase/phosphorylase"/>
    <property type="match status" value="1"/>
</dbReference>
<feature type="region of interest" description="Important for the catalytic mechanism of both phosphorylation and dephosphorylation" evidence="14">
    <location>
        <begin position="205"/>
        <end position="214"/>
    </location>
</feature>
<feature type="active site" evidence="14">
    <location>
        <position position="142"/>
    </location>
</feature>
<evidence type="ECO:0000256" key="1">
    <source>
        <dbReference type="ARBA" id="ARBA00001120"/>
    </source>
</evidence>
<dbReference type="GO" id="GO:0005524">
    <property type="term" value="F:ATP binding"/>
    <property type="evidence" value="ECO:0007669"/>
    <property type="project" value="UniProtKB-UniRule"/>
</dbReference>
<dbReference type="GO" id="GO:0004674">
    <property type="term" value="F:protein serine/threonine kinase activity"/>
    <property type="evidence" value="ECO:0007669"/>
    <property type="project" value="UniProtKB-KW"/>
</dbReference>
<comment type="cofactor">
    <cofactor evidence="2 14">
        <name>Mg(2+)</name>
        <dbReference type="ChEBI" id="CHEBI:18420"/>
    </cofactor>
</comment>
<dbReference type="CDD" id="cd01918">
    <property type="entry name" value="HprK_C"/>
    <property type="match status" value="1"/>
</dbReference>
<feature type="binding site" evidence="14">
    <location>
        <begin position="157"/>
        <end position="164"/>
    </location>
    <ligand>
        <name>ATP</name>
        <dbReference type="ChEBI" id="CHEBI:30616"/>
    </ligand>
</feature>
<evidence type="ECO:0000256" key="4">
    <source>
        <dbReference type="ARBA" id="ARBA00011643"/>
    </source>
</evidence>
<dbReference type="InterPro" id="IPR011104">
    <property type="entry name" value="Hpr_kin/Pase_C"/>
</dbReference>
<organism evidence="17 18">
    <name type="scientific">Desulfuromonas acetoxidans (strain DSM 684 / 11070)</name>
    <dbReference type="NCBI Taxonomy" id="281689"/>
    <lineage>
        <taxon>Bacteria</taxon>
        <taxon>Pseudomonadati</taxon>
        <taxon>Thermodesulfobacteriota</taxon>
        <taxon>Desulfuromonadia</taxon>
        <taxon>Desulfuromonadales</taxon>
        <taxon>Desulfuromonadaceae</taxon>
        <taxon>Desulfuromonas</taxon>
    </lineage>
</organism>
<keyword evidence="7 14" id="KW-0479">Metal-binding</keyword>
<evidence type="ECO:0000259" key="15">
    <source>
        <dbReference type="Pfam" id="PF02603"/>
    </source>
</evidence>
<evidence type="ECO:0000259" key="16">
    <source>
        <dbReference type="Pfam" id="PF07475"/>
    </source>
</evidence>
<feature type="active site" description="Proton acceptor; for phosphorylation activity. Proton donor; for dephosphorylation activity" evidence="14">
    <location>
        <position position="181"/>
    </location>
</feature>
<feature type="domain" description="HPr kinase/phosphorylase C-terminal" evidence="16">
    <location>
        <begin position="134"/>
        <end position="302"/>
    </location>
</feature>
<name>Q1K312_DESA6</name>
<dbReference type="Pfam" id="PF07475">
    <property type="entry name" value="Hpr_kinase_C"/>
    <property type="match status" value="1"/>
</dbReference>
<feature type="binding site" evidence="14">
    <location>
        <position position="206"/>
    </location>
    <ligand>
        <name>Mg(2+)</name>
        <dbReference type="ChEBI" id="CHEBI:18420"/>
    </ligand>
</feature>
<evidence type="ECO:0000256" key="13">
    <source>
        <dbReference type="ARBA" id="ARBA00047657"/>
    </source>
</evidence>
<reference evidence="17" key="2">
    <citation type="submission" date="2006-05" db="EMBL/GenBank/DDBJ databases">
        <title>Sequencing of the draft genome and assembly of Desulfuromonas acetoxidans DSM 684.</title>
        <authorList>
            <consortium name="US DOE Joint Genome Institute (JGI-PGF)"/>
            <person name="Copeland A."/>
            <person name="Lucas S."/>
            <person name="Lapidus A."/>
            <person name="Barry K."/>
            <person name="Detter J.C."/>
            <person name="Glavina del Rio T."/>
            <person name="Hammon N."/>
            <person name="Israni S."/>
            <person name="Dalin E."/>
            <person name="Tice H."/>
            <person name="Bruce D."/>
            <person name="Pitluck S."/>
            <person name="Richardson P."/>
        </authorList>
    </citation>
    <scope>NUCLEOTIDE SEQUENCE [LARGE SCALE GENOMIC DNA]</scope>
    <source>
        <strain evidence="17">DSM 684</strain>
    </source>
</reference>
<dbReference type="InterPro" id="IPR003755">
    <property type="entry name" value="HPr(Ser)_kin/Pase"/>
</dbReference>
<dbReference type="InterPro" id="IPR027417">
    <property type="entry name" value="P-loop_NTPase"/>
</dbReference>
<evidence type="ECO:0000256" key="12">
    <source>
        <dbReference type="ARBA" id="ARBA00023268"/>
    </source>
</evidence>
<evidence type="ECO:0000256" key="10">
    <source>
        <dbReference type="ARBA" id="ARBA00022840"/>
    </source>
</evidence>
<evidence type="ECO:0000256" key="14">
    <source>
        <dbReference type="HAMAP-Rule" id="MF_01249"/>
    </source>
</evidence>
<dbReference type="SUPFAM" id="SSF53795">
    <property type="entry name" value="PEP carboxykinase-like"/>
    <property type="match status" value="1"/>
</dbReference>
<dbReference type="GO" id="GO:0004712">
    <property type="term" value="F:protein serine/threonine/tyrosine kinase activity"/>
    <property type="evidence" value="ECO:0007669"/>
    <property type="project" value="UniProtKB-UniRule"/>
</dbReference>
<dbReference type="InterPro" id="IPR028979">
    <property type="entry name" value="Ser_kin/Pase_Hpr-like_N_sf"/>
</dbReference>
<reference evidence="17" key="1">
    <citation type="submission" date="2006-05" db="EMBL/GenBank/DDBJ databases">
        <title>Annotation of the draft genome assembly of Desulfuromonas acetoxidans DSM 684.</title>
        <authorList>
            <consortium name="US DOE Joint Genome Institute (JGI-ORNL)"/>
            <person name="Larimer F."/>
            <person name="Land M."/>
            <person name="Hauser L."/>
        </authorList>
    </citation>
    <scope>NUCLEOTIDE SEQUENCE [LARGE SCALE GENOMIC DNA]</scope>
    <source>
        <strain evidence="17">DSM 684</strain>
    </source>
</reference>
<keyword evidence="18" id="KW-1185">Reference proteome</keyword>
<comment type="catalytic activity">
    <reaction evidence="13 14">
        <text>[HPr protein]-O-phospho-L-serine + phosphate + H(+) = [HPr protein]-L-serine + diphosphate</text>
        <dbReference type="Rhea" id="RHEA:46604"/>
        <dbReference type="Rhea" id="RHEA-COMP:11602"/>
        <dbReference type="Rhea" id="RHEA-COMP:11603"/>
        <dbReference type="ChEBI" id="CHEBI:15378"/>
        <dbReference type="ChEBI" id="CHEBI:29999"/>
        <dbReference type="ChEBI" id="CHEBI:33019"/>
        <dbReference type="ChEBI" id="CHEBI:43474"/>
        <dbReference type="ChEBI" id="CHEBI:83421"/>
    </reaction>
</comment>
<gene>
    <name evidence="14" type="primary">hprK</name>
    <name evidence="17" type="ORF">Dace_1970</name>
</gene>
<dbReference type="GO" id="GO:0006109">
    <property type="term" value="P:regulation of carbohydrate metabolic process"/>
    <property type="evidence" value="ECO:0007669"/>
    <property type="project" value="UniProtKB-UniRule"/>
</dbReference>
<comment type="caution">
    <text evidence="17">The sequence shown here is derived from an EMBL/GenBank/DDBJ whole genome shotgun (WGS) entry which is preliminary data.</text>
</comment>
<keyword evidence="8 14" id="KW-0547">Nucleotide-binding</keyword>
<evidence type="ECO:0000313" key="18">
    <source>
        <dbReference type="Proteomes" id="UP000005695"/>
    </source>
</evidence>
<proteinExistence type="inferred from homology"/>
<dbReference type="NCBIfam" id="TIGR00679">
    <property type="entry name" value="hpr-ser"/>
    <property type="match status" value="1"/>
</dbReference>
<dbReference type="AlphaFoldDB" id="Q1K312"/>
<evidence type="ECO:0000256" key="9">
    <source>
        <dbReference type="ARBA" id="ARBA00022777"/>
    </source>
</evidence>
<dbReference type="EC" id="2.7.11.-" evidence="14"/>
<comment type="similarity">
    <text evidence="3 14">Belongs to the HPrK/P family.</text>
</comment>
<comment type="domain">
    <text evidence="14">The Walker A ATP-binding motif also binds Pi and PPi.</text>
</comment>
<evidence type="ECO:0000256" key="3">
    <source>
        <dbReference type="ARBA" id="ARBA00006883"/>
    </source>
</evidence>
<comment type="miscellaneous">
    <text evidence="14">Both phosphorylation and phosphorolysis are carried out by the same active site and suggest a common mechanism for both reactions.</text>
</comment>
<comment type="subunit">
    <text evidence="4 14">Homohexamer.</text>
</comment>
<evidence type="ECO:0000256" key="2">
    <source>
        <dbReference type="ARBA" id="ARBA00001946"/>
    </source>
</evidence>
<accession>Q1K312</accession>
<evidence type="ECO:0000256" key="6">
    <source>
        <dbReference type="ARBA" id="ARBA00022679"/>
    </source>
</evidence>
<evidence type="ECO:0000256" key="11">
    <source>
        <dbReference type="ARBA" id="ARBA00022842"/>
    </source>
</evidence>
<feature type="region of interest" description="Important for the catalytic mechanism of dephosphorylation" evidence="14">
    <location>
        <begin position="268"/>
        <end position="273"/>
    </location>
</feature>
<dbReference type="HAMAP" id="MF_01249">
    <property type="entry name" value="HPr_kinase"/>
    <property type="match status" value="1"/>
</dbReference>
<dbReference type="Gene3D" id="3.40.50.300">
    <property type="entry name" value="P-loop containing nucleotide triphosphate hydrolases"/>
    <property type="match status" value="1"/>
</dbReference>
<comment type="catalytic activity">
    <reaction evidence="1 14">
        <text>[HPr protein]-L-serine + ATP = [HPr protein]-O-phospho-L-serine + ADP + H(+)</text>
        <dbReference type="Rhea" id="RHEA:46600"/>
        <dbReference type="Rhea" id="RHEA-COMP:11602"/>
        <dbReference type="Rhea" id="RHEA-COMP:11603"/>
        <dbReference type="ChEBI" id="CHEBI:15378"/>
        <dbReference type="ChEBI" id="CHEBI:29999"/>
        <dbReference type="ChEBI" id="CHEBI:30616"/>
        <dbReference type="ChEBI" id="CHEBI:83421"/>
        <dbReference type="ChEBI" id="CHEBI:456216"/>
    </reaction>
</comment>
<keyword evidence="5 14" id="KW-0723">Serine/threonine-protein kinase</keyword>
<dbReference type="InterPro" id="IPR011126">
    <property type="entry name" value="Hpr_kin/Pase_Hpr_N"/>
</dbReference>
<dbReference type="GO" id="GO:0000155">
    <property type="term" value="F:phosphorelay sensor kinase activity"/>
    <property type="evidence" value="ECO:0007669"/>
    <property type="project" value="InterPro"/>
</dbReference>
<dbReference type="EMBL" id="AAEW02000003">
    <property type="protein sequence ID" value="EAT16719.1"/>
    <property type="molecule type" value="Genomic_DNA"/>
</dbReference>
<feature type="domain" description="HPr(Ser) kinase/phosphorylase N-terminal" evidence="15">
    <location>
        <begin position="5"/>
        <end position="131"/>
    </location>
</feature>
<evidence type="ECO:0000256" key="7">
    <source>
        <dbReference type="ARBA" id="ARBA00022723"/>
    </source>
</evidence>
<protein>
    <recommendedName>
        <fullName evidence="14">HPr kinase/phosphorylase</fullName>
        <shortName evidence="14">HPrK/P</shortName>
        <ecNumber evidence="14">2.7.11.-</ecNumber>
        <ecNumber evidence="14">2.7.4.-</ecNumber>
    </recommendedName>
    <alternativeName>
        <fullName evidence="14">HPr(Ser) kinase/phosphorylase</fullName>
    </alternativeName>
</protein>
<dbReference type="PANTHER" id="PTHR30305">
    <property type="entry name" value="PROTEIN YJDM-RELATED"/>
    <property type="match status" value="1"/>
</dbReference>
<dbReference type="GO" id="GO:0000287">
    <property type="term" value="F:magnesium ion binding"/>
    <property type="evidence" value="ECO:0007669"/>
    <property type="project" value="UniProtKB-UniRule"/>
</dbReference>
<sequence length="324" mass="35962">MAQLSVRELLEEQNTGLELEVLAGADGLHKCIESHRIQKPGLALAGHLSYLHPNRLQILGSTELSYLEKLTPETAAANVEQLCSLGFSCLIITKGQTPPKVLLNMTEQYAIPLLRTQMKSSAFISLITKFLEERLLPSTSVHGVLVDVFGVGVLLMGQSGIGKSECALDLVLRGHRLVADDVVKVRTKLPAVLFGEGSDLLHYHMEIRGLGIINIKHLFGVAAIRERKKIDVAMELQEWDDEATYDRLGLDEQHYELLGIKVPLLRIPVCPGRNISTIIEVGARNQLLKEMGYNSAREFQDRLEKRMAEVAQLHSHVIIGDNLE</sequence>
<evidence type="ECO:0000313" key="17">
    <source>
        <dbReference type="EMBL" id="EAT16719.1"/>
    </source>
</evidence>
<keyword evidence="9 14" id="KW-0418">Kinase</keyword>
<keyword evidence="10 14" id="KW-0067">ATP-binding</keyword>
<feature type="binding site" evidence="14">
    <location>
        <position position="164"/>
    </location>
    <ligand>
        <name>Mg(2+)</name>
        <dbReference type="ChEBI" id="CHEBI:18420"/>
    </ligand>
</feature>
<keyword evidence="6 14" id="KW-0808">Transferase</keyword>
<evidence type="ECO:0000256" key="8">
    <source>
        <dbReference type="ARBA" id="ARBA00022741"/>
    </source>
</evidence>
<dbReference type="OrthoDB" id="9778803at2"/>
<dbReference type="Pfam" id="PF02603">
    <property type="entry name" value="Hpr_kinase_N"/>
    <property type="match status" value="1"/>
</dbReference>
<feature type="active site" evidence="14">
    <location>
        <position position="247"/>
    </location>
</feature>
<dbReference type="Gene3D" id="3.40.1390.20">
    <property type="entry name" value="HprK N-terminal domain-like"/>
    <property type="match status" value="1"/>
</dbReference>
<evidence type="ECO:0000256" key="5">
    <source>
        <dbReference type="ARBA" id="ARBA00022527"/>
    </source>
</evidence>
<comment type="function">
    <text evidence="14">Catalyzes the ATP- as well as the pyrophosphate-dependent phosphorylation of a specific serine residue in HPr, a phosphocarrier protein of the phosphoenolpyruvate-dependent sugar phosphotransferase system (PTS). HprK/P also catalyzes the pyrophosphate-producing, inorganic phosphate-dependent dephosphorylation (phosphorolysis) of seryl-phosphorylated HPr (P-Ser-HPr).</text>
</comment>
<dbReference type="EC" id="2.7.4.-" evidence="14"/>
<keyword evidence="12 14" id="KW-0511">Multifunctional enzyme</keyword>
<feature type="active site" evidence="14">
    <location>
        <position position="163"/>
    </location>
</feature>